<sequence>MNSHQRLDLRDVTLCAVDTVNPHHAARALDLSMEQCAFGDAILLTHETVPCRARIVPIERIRSLEAYSSFMLRELASHISTPWVLVVQWDGYVVNSSSWSDSFREYDYIGARWPGAEANRCVGNGGFSLRSARLLQALANKQFDVPPDGIEDVLICDTWRTALETDHGIRFAPGDVADRFSYEYGKPSGATFGFHAMINMWRHVDDVALVNIIRSLDIHTLASRSNMYCLKVYWDNQKWTCVQALYERYRQHGSGQDIAAGLMRSGMDEESASRYVAMCESL</sequence>
<evidence type="ECO:0000313" key="3">
    <source>
        <dbReference type="Proteomes" id="UP000295722"/>
    </source>
</evidence>
<dbReference type="Pfam" id="PF18922">
    <property type="entry name" value="DUF5672"/>
    <property type="match status" value="1"/>
</dbReference>
<comment type="caution">
    <text evidence="2">The sequence shown here is derived from an EMBL/GenBank/DDBJ whole genome shotgun (WGS) entry which is preliminary data.</text>
</comment>
<name>A0A4V2ZYU2_9BURK</name>
<keyword evidence="3" id="KW-1185">Reference proteome</keyword>
<dbReference type="AlphaFoldDB" id="A0A4V2ZYU2"/>
<accession>A0A4V2ZYU2</accession>
<dbReference type="RefSeq" id="WP_133196419.1">
    <property type="nucleotide sequence ID" value="NZ_JBHUCW010000037.1"/>
</dbReference>
<dbReference type="OrthoDB" id="7391526at2"/>
<dbReference type="Proteomes" id="UP000295722">
    <property type="component" value="Unassembled WGS sequence"/>
</dbReference>
<organism evidence="2 3">
    <name type="scientific">Paraburkholderia silviterrae</name>
    <dbReference type="NCBI Taxonomy" id="2528715"/>
    <lineage>
        <taxon>Bacteria</taxon>
        <taxon>Pseudomonadati</taxon>
        <taxon>Pseudomonadota</taxon>
        <taxon>Betaproteobacteria</taxon>
        <taxon>Burkholderiales</taxon>
        <taxon>Burkholderiaceae</taxon>
        <taxon>Paraburkholderia</taxon>
    </lineage>
</organism>
<proteinExistence type="predicted"/>
<dbReference type="EMBL" id="SMRP01000009">
    <property type="protein sequence ID" value="TDG22019.1"/>
    <property type="molecule type" value="Genomic_DNA"/>
</dbReference>
<feature type="domain" description="DUF5672" evidence="1">
    <location>
        <begin position="54"/>
        <end position="185"/>
    </location>
</feature>
<reference evidence="2 3" key="1">
    <citation type="submission" date="2019-03" db="EMBL/GenBank/DDBJ databases">
        <title>Paraburkholderia sp. 4M-K11, isolated from subtropical forest soil.</title>
        <authorList>
            <person name="Gao Z.-H."/>
            <person name="Qiu L.-H."/>
        </authorList>
    </citation>
    <scope>NUCLEOTIDE SEQUENCE [LARGE SCALE GENOMIC DNA]</scope>
    <source>
        <strain evidence="2 3">4M-K11</strain>
    </source>
</reference>
<gene>
    <name evidence="2" type="ORF">EYW47_19205</name>
</gene>
<protein>
    <recommendedName>
        <fullName evidence="1">DUF5672 domain-containing protein</fullName>
    </recommendedName>
</protein>
<evidence type="ECO:0000259" key="1">
    <source>
        <dbReference type="Pfam" id="PF18922"/>
    </source>
</evidence>
<dbReference type="InterPro" id="IPR043729">
    <property type="entry name" value="DUF5672"/>
</dbReference>
<evidence type="ECO:0000313" key="2">
    <source>
        <dbReference type="EMBL" id="TDG22019.1"/>
    </source>
</evidence>